<keyword evidence="2" id="KW-0227">DNA damage</keyword>
<dbReference type="Pfam" id="PF00817">
    <property type="entry name" value="IMS"/>
    <property type="match status" value="1"/>
</dbReference>
<evidence type="ECO:0000256" key="3">
    <source>
        <dbReference type="ARBA" id="ARBA00025589"/>
    </source>
</evidence>
<feature type="region of interest" description="Disordered" evidence="4">
    <location>
        <begin position="393"/>
        <end position="420"/>
    </location>
</feature>
<comment type="function">
    <text evidence="3">Poorly processive, error-prone DNA polymerase involved in untargeted mutagenesis. Copies undamaged DNA at stalled replication forks, which arise in vivo from mismatched or misaligned primer ends. These misaligned primers can be extended by PolIV. Exhibits no 3'-5' exonuclease (proofreading) activity. May be involved in translesional synthesis, in conjunction with the beta clamp from PolIII.</text>
</comment>
<comment type="caution">
    <text evidence="6">The sequence shown here is derived from an EMBL/GenBank/DDBJ whole genome shotgun (WGS) entry which is preliminary data.</text>
</comment>
<evidence type="ECO:0000259" key="5">
    <source>
        <dbReference type="PROSITE" id="PS50173"/>
    </source>
</evidence>
<dbReference type="RefSeq" id="WP_162451699.1">
    <property type="nucleotide sequence ID" value="NZ_WLZY01000006.1"/>
</dbReference>
<dbReference type="PANTHER" id="PTHR35369:SF2">
    <property type="entry name" value="BLR3025 PROTEIN"/>
    <property type="match status" value="1"/>
</dbReference>
<dbReference type="PANTHER" id="PTHR35369">
    <property type="entry name" value="BLR3025 PROTEIN-RELATED"/>
    <property type="match status" value="1"/>
</dbReference>
<dbReference type="Proteomes" id="UP000460435">
    <property type="component" value="Unassembled WGS sequence"/>
</dbReference>
<accession>A0A7K3M6R2</accession>
<feature type="domain" description="UmuC" evidence="5">
    <location>
        <begin position="32"/>
        <end position="176"/>
    </location>
</feature>
<proteinExistence type="inferred from homology"/>
<comment type="similarity">
    <text evidence="1">Belongs to the DNA polymerase type-Y family.</text>
</comment>
<dbReference type="InterPro" id="IPR043502">
    <property type="entry name" value="DNA/RNA_pol_sf"/>
</dbReference>
<dbReference type="InterPro" id="IPR001126">
    <property type="entry name" value="UmuC"/>
</dbReference>
<evidence type="ECO:0000313" key="6">
    <source>
        <dbReference type="EMBL" id="NDL59004.1"/>
    </source>
</evidence>
<dbReference type="GO" id="GO:0006281">
    <property type="term" value="P:DNA repair"/>
    <property type="evidence" value="ECO:0007669"/>
    <property type="project" value="InterPro"/>
</dbReference>
<sequence length="509" mass="54818">MTAPRALVVWCPDWPLTAAGTDPAISAIVLASGRVSACTAAARAAGVRRGQRLRDAQRYCPDVTVLEEDPEGETRAFEHVVAVVEDICPRVEVIRPGLVAVPARGPSRYYGGEEAVAALVRDAVLARDFVCAVGVADGTFTANLAARSALDDDDGVRVVPPASTREFLAPHPASALDMPELTDVLVRLGIRTLGQLANLPLRDVLARFGSEGATAHRLASGLEARPPATRPPDEDLSAHLEFEPPIDQSEPAVFAAKSLADLMHAKLGERGLACVRVEVEVGTTDGQSLARLWRHDGLLSSLAVAERVRWQLDAWRTAGRLTGSLTRLTLSPDQVVIDTGRQLALWGQAENDEQVARAATRIQVMLGHTAVTQPRPAGGRGPGEQVVRVPWGDSLTSAPPADRPWPGRIPRPSPSVVPPSPRPVRVLDASGAPVAVSGRSVVSAPPARLVVSREEFAITGWTGPWPVREYWWDQKRSRRCARFQVTTDDGRAWLLTVENGQWFAEAIYE</sequence>
<dbReference type="CDD" id="cd03468">
    <property type="entry name" value="PolY_like"/>
    <property type="match status" value="1"/>
</dbReference>
<gene>
    <name evidence="6" type="ORF">F7O44_18210</name>
</gene>
<organism evidence="6 7">
    <name type="scientific">Phytoactinopolyspora mesophila</name>
    <dbReference type="NCBI Taxonomy" id="2650750"/>
    <lineage>
        <taxon>Bacteria</taxon>
        <taxon>Bacillati</taxon>
        <taxon>Actinomycetota</taxon>
        <taxon>Actinomycetes</taxon>
        <taxon>Jiangellales</taxon>
        <taxon>Jiangellaceae</taxon>
        <taxon>Phytoactinopolyspora</taxon>
    </lineage>
</organism>
<evidence type="ECO:0000313" key="7">
    <source>
        <dbReference type="Proteomes" id="UP000460435"/>
    </source>
</evidence>
<dbReference type="Gene3D" id="3.30.70.270">
    <property type="match status" value="1"/>
</dbReference>
<name>A0A7K3M6R2_9ACTN</name>
<evidence type="ECO:0000256" key="1">
    <source>
        <dbReference type="ARBA" id="ARBA00010945"/>
    </source>
</evidence>
<dbReference type="PROSITE" id="PS50173">
    <property type="entry name" value="UMUC"/>
    <property type="match status" value="1"/>
</dbReference>
<dbReference type="InterPro" id="IPR050356">
    <property type="entry name" value="SulA_CellDiv_inhibitor"/>
</dbReference>
<keyword evidence="7" id="KW-1185">Reference proteome</keyword>
<evidence type="ECO:0000256" key="4">
    <source>
        <dbReference type="SAM" id="MobiDB-lite"/>
    </source>
</evidence>
<dbReference type="SUPFAM" id="SSF56672">
    <property type="entry name" value="DNA/RNA polymerases"/>
    <property type="match status" value="1"/>
</dbReference>
<dbReference type="AlphaFoldDB" id="A0A7K3M6R2"/>
<dbReference type="InterPro" id="IPR043128">
    <property type="entry name" value="Rev_trsase/Diguanyl_cyclase"/>
</dbReference>
<dbReference type="EMBL" id="WLZY01000006">
    <property type="protein sequence ID" value="NDL59004.1"/>
    <property type="molecule type" value="Genomic_DNA"/>
</dbReference>
<evidence type="ECO:0000256" key="2">
    <source>
        <dbReference type="ARBA" id="ARBA00022763"/>
    </source>
</evidence>
<dbReference type="Gene3D" id="3.40.1170.60">
    <property type="match status" value="1"/>
</dbReference>
<feature type="compositionally biased region" description="Pro residues" evidence="4">
    <location>
        <begin position="401"/>
        <end position="420"/>
    </location>
</feature>
<reference evidence="6 7" key="1">
    <citation type="submission" date="2019-11" db="EMBL/GenBank/DDBJ databases">
        <authorList>
            <person name="Li X.-J."/>
            <person name="Feng X.-M."/>
        </authorList>
    </citation>
    <scope>NUCLEOTIDE SEQUENCE [LARGE SCALE GENOMIC DNA]</scope>
    <source>
        <strain evidence="6 7">XMNu-373</strain>
    </source>
</reference>
<protein>
    <submittedName>
        <fullName evidence="6">DNA polymerase Y family protein</fullName>
    </submittedName>
</protein>